<evidence type="ECO:0000313" key="5">
    <source>
        <dbReference type="Proteomes" id="UP000249340"/>
    </source>
</evidence>
<dbReference type="RefSeq" id="WP_111491737.1">
    <property type="nucleotide sequence ID" value="NZ_CP031264.1"/>
</dbReference>
<sequence length="102" mass="10689">MLQGPALPLIAWARRGRALTARLRPVCGRGLTGGVLSLLAYGLVVWAQARGNLATIAALRETSIVIAALIGTLVFRERFGHLRLAASATVLAGIAVLELAHP</sequence>
<keyword evidence="2" id="KW-0812">Transmembrane</keyword>
<dbReference type="Pfam" id="PF00892">
    <property type="entry name" value="EamA"/>
    <property type="match status" value="1"/>
</dbReference>
<evidence type="ECO:0000256" key="2">
    <source>
        <dbReference type="SAM" id="Phobius"/>
    </source>
</evidence>
<dbReference type="EMBL" id="CP031264">
    <property type="protein sequence ID" value="AXI77118.1"/>
    <property type="molecule type" value="Genomic_DNA"/>
</dbReference>
<name>A0A345STR3_9ACTN</name>
<reference evidence="5" key="1">
    <citation type="submission" date="2018-07" db="EMBL/GenBank/DDBJ databases">
        <title>Streptacidiphilus bronchialis DSM 106435 chromosome.</title>
        <authorList>
            <person name="Batra D."/>
            <person name="Gulvik C.A."/>
        </authorList>
    </citation>
    <scope>NUCLEOTIDE SEQUENCE [LARGE SCALE GENOMIC DNA]</scope>
    <source>
        <strain evidence="5">DSM 106435</strain>
    </source>
</reference>
<keyword evidence="5" id="KW-1185">Reference proteome</keyword>
<evidence type="ECO:0000259" key="3">
    <source>
        <dbReference type="Pfam" id="PF00892"/>
    </source>
</evidence>
<organism evidence="4 5">
    <name type="scientific">Peterkaempfera bronchialis</name>
    <dbReference type="NCBI Taxonomy" id="2126346"/>
    <lineage>
        <taxon>Bacteria</taxon>
        <taxon>Bacillati</taxon>
        <taxon>Actinomycetota</taxon>
        <taxon>Actinomycetes</taxon>
        <taxon>Kitasatosporales</taxon>
        <taxon>Streptomycetaceae</taxon>
        <taxon>Peterkaempfera</taxon>
    </lineage>
</organism>
<accession>A0A345STR3</accession>
<keyword evidence="2" id="KW-0472">Membrane</keyword>
<proteinExistence type="inferred from homology"/>
<dbReference type="SUPFAM" id="SSF103481">
    <property type="entry name" value="Multidrug resistance efflux transporter EmrE"/>
    <property type="match status" value="1"/>
</dbReference>
<feature type="transmembrane region" description="Helical" evidence="2">
    <location>
        <begin position="82"/>
        <end position="100"/>
    </location>
</feature>
<dbReference type="AlphaFoldDB" id="A0A345STR3"/>
<dbReference type="GO" id="GO:0016020">
    <property type="term" value="C:membrane"/>
    <property type="evidence" value="ECO:0007669"/>
    <property type="project" value="InterPro"/>
</dbReference>
<feature type="transmembrane region" description="Helical" evidence="2">
    <location>
        <begin position="26"/>
        <end position="47"/>
    </location>
</feature>
<comment type="similarity">
    <text evidence="1">Belongs to the EamA transporter family.</text>
</comment>
<feature type="domain" description="EamA" evidence="3">
    <location>
        <begin position="4"/>
        <end position="97"/>
    </location>
</feature>
<keyword evidence="2" id="KW-1133">Transmembrane helix</keyword>
<gene>
    <name evidence="4" type="ORF">C7M71_006330</name>
</gene>
<dbReference type="KEGG" id="stri:C7M71_006330"/>
<dbReference type="OrthoDB" id="9783707at2"/>
<dbReference type="Gene3D" id="1.10.3730.20">
    <property type="match status" value="1"/>
</dbReference>
<protein>
    <recommendedName>
        <fullName evidence="3">EamA domain-containing protein</fullName>
    </recommendedName>
</protein>
<evidence type="ECO:0000256" key="1">
    <source>
        <dbReference type="ARBA" id="ARBA00007362"/>
    </source>
</evidence>
<dbReference type="InterPro" id="IPR037185">
    <property type="entry name" value="EmrE-like"/>
</dbReference>
<dbReference type="Proteomes" id="UP000249340">
    <property type="component" value="Chromosome"/>
</dbReference>
<feature type="transmembrane region" description="Helical" evidence="2">
    <location>
        <begin position="53"/>
        <end position="75"/>
    </location>
</feature>
<dbReference type="InterPro" id="IPR000620">
    <property type="entry name" value="EamA_dom"/>
</dbReference>
<evidence type="ECO:0000313" key="4">
    <source>
        <dbReference type="EMBL" id="AXI77118.1"/>
    </source>
</evidence>